<proteinExistence type="predicted"/>
<gene>
    <name evidence="2" type="ORF">V466_26975</name>
</gene>
<reference evidence="2 3" key="1">
    <citation type="submission" date="2013-12" db="EMBL/GenBank/DDBJ databases">
        <authorList>
            <person name="Formusa P.A."/>
            <person name="Habash M."/>
            <person name="Lee H."/>
            <person name="Trevors J.T."/>
        </authorList>
    </citation>
    <scope>NUCLEOTIDE SEQUENCE [LARGE SCALE GENOMIC DNA]</scope>
    <source>
        <strain evidence="2 3">PD30</strain>
    </source>
</reference>
<feature type="compositionally biased region" description="Polar residues" evidence="1">
    <location>
        <begin position="9"/>
        <end position="20"/>
    </location>
</feature>
<organism evidence="2 3">
    <name type="scientific">Pseudomonas mandelii PD30</name>
    <dbReference type="NCBI Taxonomy" id="1419583"/>
    <lineage>
        <taxon>Bacteria</taxon>
        <taxon>Pseudomonadati</taxon>
        <taxon>Pseudomonadota</taxon>
        <taxon>Gammaproteobacteria</taxon>
        <taxon>Pseudomonadales</taxon>
        <taxon>Pseudomonadaceae</taxon>
        <taxon>Pseudomonas</taxon>
    </lineage>
</organism>
<feature type="region of interest" description="Disordered" evidence="1">
    <location>
        <begin position="1"/>
        <end position="25"/>
    </location>
</feature>
<evidence type="ECO:0000313" key="3">
    <source>
        <dbReference type="Proteomes" id="UP000026739"/>
    </source>
</evidence>
<evidence type="ECO:0000256" key="1">
    <source>
        <dbReference type="SAM" id="MobiDB-lite"/>
    </source>
</evidence>
<sequence length="102" mass="11403">MKVIATNGYKKNTSRSVEQTRQSHRPRSSCRACEAAFEDEVLANSVHAVCLTDRVAWFYDCFAAERSLASSTAATTIVMKLKKNAPNQSGRFSRMRPLFRAA</sequence>
<dbReference type="AlphaFoldDB" id="A0A059KV61"/>
<evidence type="ECO:0000313" key="2">
    <source>
        <dbReference type="EMBL" id="KDD65957.1"/>
    </source>
</evidence>
<accession>A0A059KV61</accession>
<comment type="caution">
    <text evidence="2">The sequence shown here is derived from an EMBL/GenBank/DDBJ whole genome shotgun (WGS) entry which is preliminary data.</text>
</comment>
<dbReference type="EMBL" id="AZQQ01000103">
    <property type="protein sequence ID" value="KDD65957.1"/>
    <property type="molecule type" value="Genomic_DNA"/>
</dbReference>
<name>A0A059KV61_9PSED</name>
<protein>
    <submittedName>
        <fullName evidence="2">Uncharacterized protein</fullName>
    </submittedName>
</protein>
<dbReference type="Proteomes" id="UP000026739">
    <property type="component" value="Unassembled WGS sequence"/>
</dbReference>